<reference evidence="4" key="1">
    <citation type="journal article" date="2019" name="Int. J. Syst. Evol. Microbiol.">
        <title>The Global Catalogue of Microorganisms (GCM) 10K type strain sequencing project: providing services to taxonomists for standard genome sequencing and annotation.</title>
        <authorList>
            <consortium name="The Broad Institute Genomics Platform"/>
            <consortium name="The Broad Institute Genome Sequencing Center for Infectious Disease"/>
            <person name="Wu L."/>
            <person name="Ma J."/>
        </authorList>
    </citation>
    <scope>NUCLEOTIDE SEQUENCE [LARGE SCALE GENOMIC DNA]</scope>
    <source>
        <strain evidence="4">JCM 3369</strain>
    </source>
</reference>
<keyword evidence="3" id="KW-0969">Cilium</keyword>
<feature type="compositionally biased region" description="Low complexity" evidence="1">
    <location>
        <begin position="167"/>
        <end position="192"/>
    </location>
</feature>
<evidence type="ECO:0000259" key="2">
    <source>
        <dbReference type="Pfam" id="PF02120"/>
    </source>
</evidence>
<dbReference type="CDD" id="cd17470">
    <property type="entry name" value="T3SS_Flik_C"/>
    <property type="match status" value="1"/>
</dbReference>
<feature type="compositionally biased region" description="Gly residues" evidence="1">
    <location>
        <begin position="387"/>
        <end position="399"/>
    </location>
</feature>
<keyword evidence="4" id="KW-1185">Reference proteome</keyword>
<feature type="region of interest" description="Disordered" evidence="1">
    <location>
        <begin position="85"/>
        <end position="105"/>
    </location>
</feature>
<evidence type="ECO:0000313" key="3">
    <source>
        <dbReference type="EMBL" id="MFD1695825.1"/>
    </source>
</evidence>
<feature type="compositionally biased region" description="Low complexity" evidence="1">
    <location>
        <begin position="85"/>
        <end position="94"/>
    </location>
</feature>
<keyword evidence="3" id="KW-0282">Flagellum</keyword>
<organism evidence="3 4">
    <name type="scientific">Roseibium aestuarii</name>
    <dbReference type="NCBI Taxonomy" id="2600299"/>
    <lineage>
        <taxon>Bacteria</taxon>
        <taxon>Pseudomonadati</taxon>
        <taxon>Pseudomonadota</taxon>
        <taxon>Alphaproteobacteria</taxon>
        <taxon>Hyphomicrobiales</taxon>
        <taxon>Stappiaceae</taxon>
        <taxon>Roseibium</taxon>
    </lineage>
</organism>
<dbReference type="Pfam" id="PF02120">
    <property type="entry name" value="Flg_hook"/>
    <property type="match status" value="1"/>
</dbReference>
<feature type="domain" description="Flagellar hook-length control protein-like C-terminal" evidence="2">
    <location>
        <begin position="290"/>
        <end position="360"/>
    </location>
</feature>
<feature type="compositionally biased region" description="Basic and acidic residues" evidence="1">
    <location>
        <begin position="15"/>
        <end position="26"/>
    </location>
</feature>
<feature type="region of interest" description="Disordered" evidence="1">
    <location>
        <begin position="1"/>
        <end position="66"/>
    </location>
</feature>
<feature type="compositionally biased region" description="Gly residues" evidence="1">
    <location>
        <begin position="95"/>
        <end position="104"/>
    </location>
</feature>
<comment type="caution">
    <text evidence="3">The sequence shown here is derived from an EMBL/GenBank/DDBJ whole genome shotgun (WGS) entry which is preliminary data.</text>
</comment>
<proteinExistence type="predicted"/>
<dbReference type="InterPro" id="IPR021136">
    <property type="entry name" value="Flagellar_hook_control-like_C"/>
</dbReference>
<protein>
    <submittedName>
        <fullName evidence="3">Flagellar hook-length control protein FliK</fullName>
    </submittedName>
</protein>
<evidence type="ECO:0000256" key="1">
    <source>
        <dbReference type="SAM" id="MobiDB-lite"/>
    </source>
</evidence>
<name>A0ABW4K011_9HYPH</name>
<dbReference type="Proteomes" id="UP001597327">
    <property type="component" value="Unassembled WGS sequence"/>
</dbReference>
<accession>A0ABW4K011</accession>
<feature type="compositionally biased region" description="Low complexity" evidence="1">
    <location>
        <begin position="51"/>
        <end position="66"/>
    </location>
</feature>
<dbReference type="InterPro" id="IPR038610">
    <property type="entry name" value="FliK-like_C_sf"/>
</dbReference>
<dbReference type="EMBL" id="JBHUFA010000002">
    <property type="protein sequence ID" value="MFD1695825.1"/>
    <property type="molecule type" value="Genomic_DNA"/>
</dbReference>
<feature type="compositionally biased region" description="Basic and acidic residues" evidence="1">
    <location>
        <begin position="428"/>
        <end position="452"/>
    </location>
</feature>
<feature type="region of interest" description="Disordered" evidence="1">
    <location>
        <begin position="159"/>
        <end position="205"/>
    </location>
</feature>
<sequence length="452" mass="45164">MAGSPVELLQGARPVRSDAPRSRGEDPADQDPARSPFRSLLKSLTGGDGEAAVQADAPAAPTQAAVSEDADSLASLLASLAGQAGAAGSATAGLPGPGSAGGLLPGSAGTLDGTLAGRLEGALDGGEARMTAAHAGDVLTLTGAGAPAAADPASAASFTKGEGRMAGGAAAQGTASPQAQGAGQTPPQSGAASSPQTSTTAEESKANPFDAFAVEPEEVRAASRPGAADPDGELSRQIAGTIKVVRQETHFAPTLRLSPVQQIGEQIIDSLKGSSFLRSFDLPTRTEGPILKTLEIQLQPVELGSVKVQLRMVADRVEVVIQTAREATAEMLRQDQKLLDQMLKATGYKSDSVTIQVADSRMTGAAASATAQGGAADGSAQQNGFSGHTGGQWAGGSAGHSGEQAGRQDADGGADGPWSRSPDGSAADDIHEVSGRQGHETGSDRRAGGLYL</sequence>
<feature type="compositionally biased region" description="Low complexity" evidence="1">
    <location>
        <begin position="373"/>
        <end position="382"/>
    </location>
</feature>
<feature type="region of interest" description="Disordered" evidence="1">
    <location>
        <begin position="373"/>
        <end position="452"/>
    </location>
</feature>
<keyword evidence="3" id="KW-0966">Cell projection</keyword>
<evidence type="ECO:0000313" key="4">
    <source>
        <dbReference type="Proteomes" id="UP001597327"/>
    </source>
</evidence>
<gene>
    <name evidence="3" type="ORF">ACFSC7_09895</name>
</gene>
<dbReference type="Gene3D" id="3.30.750.140">
    <property type="match status" value="1"/>
</dbReference>
<dbReference type="RefSeq" id="WP_149893793.1">
    <property type="nucleotide sequence ID" value="NZ_JBHUFA010000002.1"/>
</dbReference>